<evidence type="ECO:0000313" key="3">
    <source>
        <dbReference type="Proteomes" id="UP000054324"/>
    </source>
</evidence>
<reference evidence="2 3" key="1">
    <citation type="submission" date="2013-11" db="EMBL/GenBank/DDBJ databases">
        <title>Opisthorchis viverrini - life in the bile duct.</title>
        <authorList>
            <person name="Young N.D."/>
            <person name="Nagarajan N."/>
            <person name="Lin S.J."/>
            <person name="Korhonen P.K."/>
            <person name="Jex A.R."/>
            <person name="Hall R.S."/>
            <person name="Safavi-Hemami H."/>
            <person name="Kaewkong W."/>
            <person name="Bertrand D."/>
            <person name="Gao S."/>
            <person name="Seet Q."/>
            <person name="Wongkham S."/>
            <person name="Teh B.T."/>
            <person name="Wongkham C."/>
            <person name="Intapan P.M."/>
            <person name="Maleewong W."/>
            <person name="Yang X."/>
            <person name="Hu M."/>
            <person name="Wang Z."/>
            <person name="Hofmann A."/>
            <person name="Sternberg P.W."/>
            <person name="Tan P."/>
            <person name="Wang J."/>
            <person name="Gasser R.B."/>
        </authorList>
    </citation>
    <scope>NUCLEOTIDE SEQUENCE [LARGE SCALE GENOMIC DNA]</scope>
</reference>
<dbReference type="EMBL" id="KL596832">
    <property type="protein sequence ID" value="KER23852.1"/>
    <property type="molecule type" value="Genomic_DNA"/>
</dbReference>
<dbReference type="KEGG" id="ovi:T265_14546"/>
<keyword evidence="3" id="KW-1185">Reference proteome</keyword>
<gene>
    <name evidence="2" type="ORF">T265_14546</name>
</gene>
<accession>A0A074ZDY4</accession>
<feature type="compositionally biased region" description="Polar residues" evidence="1">
    <location>
        <begin position="32"/>
        <end position="41"/>
    </location>
</feature>
<dbReference type="AlphaFoldDB" id="A0A074ZDY4"/>
<feature type="region of interest" description="Disordered" evidence="1">
    <location>
        <begin position="1"/>
        <end position="46"/>
    </location>
</feature>
<dbReference type="Proteomes" id="UP000054324">
    <property type="component" value="Unassembled WGS sequence"/>
</dbReference>
<dbReference type="OrthoDB" id="6285328at2759"/>
<proteinExistence type="predicted"/>
<evidence type="ECO:0000313" key="2">
    <source>
        <dbReference type="EMBL" id="KER23852.1"/>
    </source>
</evidence>
<dbReference type="STRING" id="6198.A0A074ZDY4"/>
<evidence type="ECO:0000256" key="1">
    <source>
        <dbReference type="SAM" id="MobiDB-lite"/>
    </source>
</evidence>
<dbReference type="CTD" id="20328712"/>
<feature type="compositionally biased region" description="Polar residues" evidence="1">
    <location>
        <begin position="1"/>
        <end position="13"/>
    </location>
</feature>
<organism evidence="2 3">
    <name type="scientific">Opisthorchis viverrini</name>
    <name type="common">Southeast Asian liver fluke</name>
    <dbReference type="NCBI Taxonomy" id="6198"/>
    <lineage>
        <taxon>Eukaryota</taxon>
        <taxon>Metazoa</taxon>
        <taxon>Spiralia</taxon>
        <taxon>Lophotrochozoa</taxon>
        <taxon>Platyhelminthes</taxon>
        <taxon>Trematoda</taxon>
        <taxon>Digenea</taxon>
        <taxon>Opisthorchiida</taxon>
        <taxon>Opisthorchiata</taxon>
        <taxon>Opisthorchiidae</taxon>
        <taxon>Opisthorchis</taxon>
    </lineage>
</organism>
<name>A0A074ZDY4_OPIVI</name>
<sequence length="114" mass="12437">MGSCASTGVSQVESPKRSLTVGSVNPAGAMSPSRTRASHNTAKGFDQNHLQHENQLNYADSLGTSVDLLVMGRGCLSRFARVCRHFFIHLLCFLRADNRTSEELFGVMLTLPLL</sequence>
<dbReference type="GeneID" id="20328712"/>
<dbReference type="RefSeq" id="XP_009172406.1">
    <property type="nucleotide sequence ID" value="XM_009174142.1"/>
</dbReference>
<feature type="non-terminal residue" evidence="2">
    <location>
        <position position="114"/>
    </location>
</feature>
<protein>
    <submittedName>
        <fullName evidence="2">Uncharacterized protein</fullName>
    </submittedName>
</protein>